<dbReference type="Pfam" id="PF22060">
    <property type="entry name" value="Cep192_D1"/>
    <property type="match status" value="1"/>
</dbReference>
<reference evidence="2 3" key="1">
    <citation type="submission" date="2021-06" db="EMBL/GenBank/DDBJ databases">
        <authorList>
            <person name="Palmer J.M."/>
        </authorList>
    </citation>
    <scope>NUCLEOTIDE SEQUENCE [LARGE SCALE GENOMIC DNA]</scope>
    <source>
        <strain evidence="2 3">GA_2019</strain>
        <tissue evidence="2">Muscle</tissue>
    </source>
</reference>
<accession>A0ABV0N1S9</accession>
<proteinExistence type="predicted"/>
<organism evidence="2 3">
    <name type="scientific">Goodea atripinnis</name>
    <dbReference type="NCBI Taxonomy" id="208336"/>
    <lineage>
        <taxon>Eukaryota</taxon>
        <taxon>Metazoa</taxon>
        <taxon>Chordata</taxon>
        <taxon>Craniata</taxon>
        <taxon>Vertebrata</taxon>
        <taxon>Euteleostomi</taxon>
        <taxon>Actinopterygii</taxon>
        <taxon>Neopterygii</taxon>
        <taxon>Teleostei</taxon>
        <taxon>Neoteleostei</taxon>
        <taxon>Acanthomorphata</taxon>
        <taxon>Ovalentaria</taxon>
        <taxon>Atherinomorphae</taxon>
        <taxon>Cyprinodontiformes</taxon>
        <taxon>Goodeidae</taxon>
        <taxon>Goodea</taxon>
    </lineage>
</organism>
<evidence type="ECO:0000259" key="1">
    <source>
        <dbReference type="Pfam" id="PF22060"/>
    </source>
</evidence>
<sequence length="242" mass="25975">MGKPYSQYGGESMVTSGLEELRGQVVVPEELRFPHACCVGIASQTSLSLFNPSERWQQVSITVASLAVDGEQVDSLPYQWLIVKNKTIIGPKSTEEQKVLFVPPQPGVYQCVLSVCSWPASAETELAARAGIFAKRVVLIAVAENPALEVLVVLSEVFPSRPSLEQQESMLLKIYSLLTVLVLPSGPQYEVTLKGEAVPSDSGKPVPPSAPIYGPSLTSDVPPILSNKQFVAWGGVTLGRAV</sequence>
<dbReference type="EMBL" id="JAHRIO010020633">
    <property type="protein sequence ID" value="MEQ2164834.1"/>
    <property type="molecule type" value="Genomic_DNA"/>
</dbReference>
<dbReference type="PANTHER" id="PTHR16029:SF11">
    <property type="entry name" value="CENTROSOMAL PROTEIN OF 192 KDA"/>
    <property type="match status" value="1"/>
</dbReference>
<dbReference type="PANTHER" id="PTHR16029">
    <property type="entry name" value="CENTROSOMAL PROTEIN OF 192 KDA"/>
    <property type="match status" value="1"/>
</dbReference>
<gene>
    <name evidence="2" type="ORF">GOODEAATRI_010787</name>
</gene>
<evidence type="ECO:0000313" key="2">
    <source>
        <dbReference type="EMBL" id="MEQ2164834.1"/>
    </source>
</evidence>
<evidence type="ECO:0000313" key="3">
    <source>
        <dbReference type="Proteomes" id="UP001476798"/>
    </source>
</evidence>
<dbReference type="InterPro" id="IPR039103">
    <property type="entry name" value="Spd-2/CEP192"/>
</dbReference>
<dbReference type="Proteomes" id="UP001476798">
    <property type="component" value="Unassembled WGS sequence"/>
</dbReference>
<name>A0ABV0N1S9_9TELE</name>
<dbReference type="InterPro" id="IPR054085">
    <property type="entry name" value="Cep192-like_D1"/>
</dbReference>
<keyword evidence="3" id="KW-1185">Reference proteome</keyword>
<comment type="caution">
    <text evidence="2">The sequence shown here is derived from an EMBL/GenBank/DDBJ whole genome shotgun (WGS) entry which is preliminary data.</text>
</comment>
<feature type="domain" description="Cep192-like" evidence="1">
    <location>
        <begin position="23"/>
        <end position="143"/>
    </location>
</feature>
<protein>
    <recommendedName>
        <fullName evidence="1">Cep192-like domain-containing protein</fullName>
    </recommendedName>
</protein>